<protein>
    <submittedName>
        <fullName evidence="1">Uncharacterized protein</fullName>
    </submittedName>
</protein>
<dbReference type="EMBL" id="CADCWP010000299">
    <property type="protein sequence ID" value="CAA9584655.1"/>
    <property type="molecule type" value="Genomic_DNA"/>
</dbReference>
<evidence type="ECO:0000313" key="1">
    <source>
        <dbReference type="EMBL" id="CAA9584655.1"/>
    </source>
</evidence>
<dbReference type="AlphaFoldDB" id="A0A6J4VTN3"/>
<accession>A0A6J4VTN3</accession>
<organism evidence="1">
    <name type="scientific">uncultured Truepera sp</name>
    <dbReference type="NCBI Taxonomy" id="543023"/>
    <lineage>
        <taxon>Bacteria</taxon>
        <taxon>Thermotogati</taxon>
        <taxon>Deinococcota</taxon>
        <taxon>Deinococci</taxon>
        <taxon>Trueperales</taxon>
        <taxon>Trueperaceae</taxon>
        <taxon>Truepera</taxon>
        <taxon>environmental samples</taxon>
    </lineage>
</organism>
<reference evidence="1" key="1">
    <citation type="submission" date="2020-02" db="EMBL/GenBank/DDBJ databases">
        <authorList>
            <person name="Meier V. D."/>
        </authorList>
    </citation>
    <scope>NUCLEOTIDE SEQUENCE</scope>
    <source>
        <strain evidence="1">AVDCRST_MAG86</strain>
    </source>
</reference>
<proteinExistence type="predicted"/>
<name>A0A6J4VTN3_9DEIN</name>
<sequence length="47" mass="5941">MLVFMEMNNLRHRQLAMEPPEPRRLITPPGTVRRRVFEEKRRFVWRY</sequence>
<gene>
    <name evidence="1" type="ORF">AVDCRST_MAG86-3322</name>
</gene>